<keyword evidence="2" id="KW-0964">Secreted</keyword>
<keyword evidence="3" id="KW-0732">Signal</keyword>
<dbReference type="GO" id="GO:0031012">
    <property type="term" value="C:extracellular matrix"/>
    <property type="evidence" value="ECO:0007669"/>
    <property type="project" value="TreeGrafter"/>
</dbReference>
<evidence type="ECO:0000256" key="1">
    <source>
        <dbReference type="ARBA" id="ARBA00004613"/>
    </source>
</evidence>
<dbReference type="PROSITE" id="PS51233">
    <property type="entry name" value="VWFD"/>
    <property type="match status" value="1"/>
</dbReference>
<evidence type="ECO:0000256" key="5">
    <source>
        <dbReference type="ARBA" id="ARBA00023157"/>
    </source>
</evidence>
<keyword evidence="5" id="KW-1015">Disulfide bond</keyword>
<feature type="domain" description="VWFC" evidence="8">
    <location>
        <begin position="325"/>
        <end position="394"/>
    </location>
</feature>
<dbReference type="PROSITE" id="PS50184">
    <property type="entry name" value="VWFC_2"/>
    <property type="match status" value="1"/>
</dbReference>
<evidence type="ECO:0000256" key="7">
    <source>
        <dbReference type="SAM" id="MobiDB-lite"/>
    </source>
</evidence>
<dbReference type="SMART" id="SM00216">
    <property type="entry name" value="VWD"/>
    <property type="match status" value="1"/>
</dbReference>
<dbReference type="AlphaFoldDB" id="L5MJ07"/>
<feature type="compositionally biased region" description="Pro residues" evidence="7">
    <location>
        <begin position="80"/>
        <end position="98"/>
    </location>
</feature>
<gene>
    <name evidence="10" type="ORF">MDA_GLEAN10003764</name>
</gene>
<organism evidence="10 11">
    <name type="scientific">Myotis davidii</name>
    <name type="common">David's myotis</name>
    <dbReference type="NCBI Taxonomy" id="225400"/>
    <lineage>
        <taxon>Eukaryota</taxon>
        <taxon>Metazoa</taxon>
        <taxon>Chordata</taxon>
        <taxon>Craniata</taxon>
        <taxon>Vertebrata</taxon>
        <taxon>Euteleostomi</taxon>
        <taxon>Mammalia</taxon>
        <taxon>Eutheria</taxon>
        <taxon>Laurasiatheria</taxon>
        <taxon>Chiroptera</taxon>
        <taxon>Yangochiroptera</taxon>
        <taxon>Vespertilionidae</taxon>
        <taxon>Myotis</taxon>
    </lineage>
</organism>
<dbReference type="Pfam" id="PF00094">
    <property type="entry name" value="VWD"/>
    <property type="match status" value="1"/>
</dbReference>
<evidence type="ECO:0000259" key="9">
    <source>
        <dbReference type="PROSITE" id="PS51233"/>
    </source>
</evidence>
<dbReference type="GO" id="GO:0005615">
    <property type="term" value="C:extracellular space"/>
    <property type="evidence" value="ECO:0007669"/>
    <property type="project" value="TreeGrafter"/>
</dbReference>
<dbReference type="EMBL" id="KB099077">
    <property type="protein sequence ID" value="ELK38282.1"/>
    <property type="molecule type" value="Genomic_DNA"/>
</dbReference>
<comment type="subcellular location">
    <subcellularLocation>
        <location evidence="1">Secreted</location>
    </subcellularLocation>
</comment>
<sequence length="547" mass="59004">MFPDRPIGALGQKVLCDLEEGLVCRNQDQIGIPGGIPMCYNYEINVYCCGYCSTTTTTVTSTPTPTPTTTTTTHSTTTTPVPPTTTPTTTPKPPPESSSPPTSQSTSPSITESTTPLTTSPTTVKTTSIPSPPTETKPVVTTPGSTTSGYCTGWGDPHYVTFDGLYYSYQGNCTYVLVEEVRPTVDNFGVYIDNYHCDVNDQVSCPRTLIVRHETQEVLIKTVQMAPMRVQVQVNKQAVALPYKKYGLQVYESGINYVVNIPELDALISYNGLSFTIRLPYRLFGNNTKGHTPENSTLLVEGCFCPEGTMNYAPGFDVCVEVCGCVGPDNVPREFGEHFEFDCKDCVCLEGGSGIVCQPKKCSQEPPAQCKEDGTYLVTEVNPADTCCNITFCMPKGVCVVGNAEYQPGSPVYSSKCETCVCTNITDSATQLNHVSCSHVPCPSTCNPPGDMKSDPKNNCTFFSCVKIHNQLISSVSNITCPDFDPSACLPGSITLMPNGCCKKCIPRNETKVPCSTISETKEISEGGCTKKVLMNYCSGSCGTFAM</sequence>
<evidence type="ECO:0000256" key="2">
    <source>
        <dbReference type="ARBA" id="ARBA00022525"/>
    </source>
</evidence>
<accession>L5MJ07</accession>
<evidence type="ECO:0000313" key="10">
    <source>
        <dbReference type="EMBL" id="ELK38282.1"/>
    </source>
</evidence>
<dbReference type="SMART" id="SM00214">
    <property type="entry name" value="VWC"/>
    <property type="match status" value="2"/>
</dbReference>
<protein>
    <submittedName>
        <fullName evidence="10">Mucin-2</fullName>
    </submittedName>
</protein>
<keyword evidence="11" id="KW-1185">Reference proteome</keyword>
<evidence type="ECO:0000256" key="4">
    <source>
        <dbReference type="ARBA" id="ARBA00023008"/>
    </source>
</evidence>
<feature type="compositionally biased region" description="Low complexity" evidence="7">
    <location>
        <begin position="58"/>
        <end position="79"/>
    </location>
</feature>
<reference evidence="11" key="1">
    <citation type="journal article" date="2013" name="Science">
        <title>Comparative analysis of bat genomes provides insight into the evolution of flight and immunity.</title>
        <authorList>
            <person name="Zhang G."/>
            <person name="Cowled C."/>
            <person name="Shi Z."/>
            <person name="Huang Z."/>
            <person name="Bishop-Lilly K.A."/>
            <person name="Fang X."/>
            <person name="Wynne J.W."/>
            <person name="Xiong Z."/>
            <person name="Baker M.L."/>
            <person name="Zhao W."/>
            <person name="Tachedjian M."/>
            <person name="Zhu Y."/>
            <person name="Zhou P."/>
            <person name="Jiang X."/>
            <person name="Ng J."/>
            <person name="Yang L."/>
            <person name="Wu L."/>
            <person name="Xiao J."/>
            <person name="Feng Y."/>
            <person name="Chen Y."/>
            <person name="Sun X."/>
            <person name="Zhang Y."/>
            <person name="Marsh G.A."/>
            <person name="Crameri G."/>
            <person name="Broder C.C."/>
            <person name="Frey K.G."/>
            <person name="Wang L.F."/>
            <person name="Wang J."/>
        </authorList>
    </citation>
    <scope>NUCLEOTIDE SEQUENCE [LARGE SCALE GENOMIC DNA]</scope>
</reference>
<dbReference type="Proteomes" id="UP000010556">
    <property type="component" value="Unassembled WGS sequence"/>
</dbReference>
<evidence type="ECO:0000259" key="8">
    <source>
        <dbReference type="PROSITE" id="PS50184"/>
    </source>
</evidence>
<evidence type="ECO:0000256" key="6">
    <source>
        <dbReference type="ARBA" id="ARBA00023180"/>
    </source>
</evidence>
<name>L5MJ07_MYODS</name>
<dbReference type="PANTHER" id="PTHR11339:SF371">
    <property type="entry name" value="MUCIN-2"/>
    <property type="match status" value="1"/>
</dbReference>
<feature type="region of interest" description="Disordered" evidence="7">
    <location>
        <begin position="58"/>
        <end position="144"/>
    </location>
</feature>
<proteinExistence type="predicted"/>
<dbReference type="PANTHER" id="PTHR11339">
    <property type="entry name" value="EXTRACELLULAR MATRIX GLYCOPROTEIN RELATED"/>
    <property type="match status" value="1"/>
</dbReference>
<dbReference type="InterPro" id="IPR001846">
    <property type="entry name" value="VWF_type-D"/>
</dbReference>
<evidence type="ECO:0000313" key="11">
    <source>
        <dbReference type="Proteomes" id="UP000010556"/>
    </source>
</evidence>
<keyword evidence="4" id="KW-0186">Copper</keyword>
<dbReference type="Pfam" id="PF13330">
    <property type="entry name" value="Mucin2_WxxW"/>
    <property type="match status" value="1"/>
</dbReference>
<dbReference type="InterPro" id="IPR001007">
    <property type="entry name" value="VWF_dom"/>
</dbReference>
<keyword evidence="6" id="KW-0325">Glycoprotein</keyword>
<dbReference type="InterPro" id="IPR050780">
    <property type="entry name" value="Mucin_vWF_Thrombospondin_sf"/>
</dbReference>
<evidence type="ECO:0000256" key="3">
    <source>
        <dbReference type="ARBA" id="ARBA00022729"/>
    </source>
</evidence>
<feature type="compositionally biased region" description="Low complexity" evidence="7">
    <location>
        <begin position="99"/>
        <end position="129"/>
    </location>
</feature>
<dbReference type="InterPro" id="IPR025155">
    <property type="entry name" value="WxxW_domain"/>
</dbReference>
<feature type="domain" description="VWFD" evidence="9">
    <location>
        <begin position="149"/>
        <end position="347"/>
    </location>
</feature>